<dbReference type="InterPro" id="IPR003701">
    <property type="entry name" value="Mre11"/>
</dbReference>
<dbReference type="GO" id="GO:0097552">
    <property type="term" value="P:mitochondrial double-strand break repair via homologous recombination"/>
    <property type="evidence" value="ECO:0007669"/>
    <property type="project" value="TreeGrafter"/>
</dbReference>
<evidence type="ECO:0000256" key="2">
    <source>
        <dbReference type="ARBA" id="ARBA00004123"/>
    </source>
</evidence>
<feature type="domain" description="Mre11 DNA-binding" evidence="21">
    <location>
        <begin position="289"/>
        <end position="466"/>
    </location>
</feature>
<comment type="subunit">
    <text evidence="16">Component of the MRN complex composed of two heterodimers RAD50 and MRE11 associated with a single NBS1.</text>
</comment>
<keyword evidence="11 17" id="KW-0269">Exonuclease</keyword>
<dbReference type="GO" id="GO:0030870">
    <property type="term" value="C:Mre11 complex"/>
    <property type="evidence" value="ECO:0007669"/>
    <property type="project" value="UniProtKB-UniRule"/>
</dbReference>
<dbReference type="Proteomes" id="UP000503462">
    <property type="component" value="Chromosome 3"/>
</dbReference>
<feature type="active site" description="Proton donor" evidence="18">
    <location>
        <position position="124"/>
    </location>
</feature>
<comment type="similarity">
    <text evidence="4 17 19">Belongs to the MRE11/RAD32 family.</text>
</comment>
<organism evidence="22 23">
    <name type="scientific">Peltaster fructicola</name>
    <dbReference type="NCBI Taxonomy" id="286661"/>
    <lineage>
        <taxon>Eukaryota</taxon>
        <taxon>Fungi</taxon>
        <taxon>Dikarya</taxon>
        <taxon>Ascomycota</taxon>
        <taxon>Pezizomycotina</taxon>
        <taxon>Dothideomycetes</taxon>
        <taxon>Dothideomycetes incertae sedis</taxon>
        <taxon>Peltaster</taxon>
    </lineage>
</organism>
<keyword evidence="15 17" id="KW-0469">Meiosis</keyword>
<keyword evidence="6 17" id="KW-0540">Nuclease</keyword>
<evidence type="ECO:0000256" key="7">
    <source>
        <dbReference type="ARBA" id="ARBA00022723"/>
    </source>
</evidence>
<feature type="compositionally biased region" description="Low complexity" evidence="20">
    <location>
        <begin position="739"/>
        <end position="750"/>
    </location>
</feature>
<dbReference type="InterPro" id="IPR041796">
    <property type="entry name" value="Mre11_N"/>
</dbReference>
<feature type="compositionally biased region" description="Low complexity" evidence="20">
    <location>
        <begin position="600"/>
        <end position="621"/>
    </location>
</feature>
<dbReference type="GO" id="GO:0006303">
    <property type="term" value="P:double-strand break repair via nonhomologous end joining"/>
    <property type="evidence" value="ECO:0007669"/>
    <property type="project" value="TreeGrafter"/>
</dbReference>
<dbReference type="NCBIfam" id="TIGR00583">
    <property type="entry name" value="mre11"/>
    <property type="match status" value="1"/>
</dbReference>
<proteinExistence type="inferred from homology"/>
<dbReference type="GO" id="GO:0007095">
    <property type="term" value="P:mitotic G2 DNA damage checkpoint signaling"/>
    <property type="evidence" value="ECO:0007669"/>
    <property type="project" value="TreeGrafter"/>
</dbReference>
<evidence type="ECO:0000256" key="3">
    <source>
        <dbReference type="ARBA" id="ARBA00004286"/>
    </source>
</evidence>
<dbReference type="FunFam" id="3.60.21.10:FF:000011">
    <property type="entry name" value="Double-strand break repair protein"/>
    <property type="match status" value="1"/>
</dbReference>
<evidence type="ECO:0000256" key="4">
    <source>
        <dbReference type="ARBA" id="ARBA00009028"/>
    </source>
</evidence>
<keyword evidence="13 17" id="KW-0464">Manganese</keyword>
<keyword evidence="12 17" id="KW-0234">DNA repair</keyword>
<dbReference type="AlphaFoldDB" id="A0A6H0XWL0"/>
<dbReference type="GO" id="GO:0035861">
    <property type="term" value="C:site of double-strand break"/>
    <property type="evidence" value="ECO:0007669"/>
    <property type="project" value="TreeGrafter"/>
</dbReference>
<dbReference type="EMBL" id="CP051141">
    <property type="protein sequence ID" value="QIW99044.1"/>
    <property type="molecule type" value="Genomic_DNA"/>
</dbReference>
<evidence type="ECO:0000256" key="13">
    <source>
        <dbReference type="ARBA" id="ARBA00023211"/>
    </source>
</evidence>
<feature type="compositionally biased region" description="Basic and acidic residues" evidence="20">
    <location>
        <begin position="524"/>
        <end position="535"/>
    </location>
</feature>
<dbReference type="SUPFAM" id="SSF56300">
    <property type="entry name" value="Metallo-dependent phosphatases"/>
    <property type="match status" value="1"/>
</dbReference>
<dbReference type="PANTHER" id="PTHR10139:SF1">
    <property type="entry name" value="DOUBLE-STRAND BREAK REPAIR PROTEIN MRE11"/>
    <property type="match status" value="1"/>
</dbReference>
<feature type="compositionally biased region" description="Acidic residues" evidence="20">
    <location>
        <begin position="727"/>
        <end position="738"/>
    </location>
</feature>
<comment type="function">
    <text evidence="17">Core component of the MRN complex, which plays a central role in double-strand break (DSB) repair, DNA recombination, maintenance of telomere integrity and meiosis. The MRN complex is involved in the repair of DNA double-strand breaks (DSBs) via homologous recombination (HR), an error-free mechanism which primarily occurs during S and G2 phases. The complex (1) mediates the end resection of damaged DNA, which generates proper single-stranded DNA, a key initial steps in HR, and is (2) required for the recruitment of other repair factors and efficient activation of ATM and ATR upon DNA damage. Within the MRN complex, MRE11 possesses both single-strand endonuclease activity and double-strand-specific 3'-5' exonuclease activity. MRE11 first endonucleolytically cleaves the 5' strand at DNA DSB ends to prevent non-homologous end joining (NHEJ) and licence HR. It then generates a single-stranded DNA gap via 3' to 5' exonucleolytic degradation, which is required for single-strand invasion and recombination.</text>
</comment>
<keyword evidence="9 17" id="KW-0227">DNA damage</keyword>
<dbReference type="Gene3D" id="3.30.110.110">
    <property type="entry name" value="Mre11, capping domain"/>
    <property type="match status" value="1"/>
</dbReference>
<feature type="compositionally biased region" description="Polar residues" evidence="20">
    <location>
        <begin position="698"/>
        <end position="712"/>
    </location>
</feature>
<evidence type="ECO:0000256" key="16">
    <source>
        <dbReference type="ARBA" id="ARBA00064981"/>
    </source>
</evidence>
<dbReference type="InterPro" id="IPR038487">
    <property type="entry name" value="Mre11_capping_dom"/>
</dbReference>
<evidence type="ECO:0000256" key="1">
    <source>
        <dbReference type="ARBA" id="ARBA00001936"/>
    </source>
</evidence>
<evidence type="ECO:0000256" key="10">
    <source>
        <dbReference type="ARBA" id="ARBA00022801"/>
    </source>
</evidence>
<dbReference type="InterPro" id="IPR029052">
    <property type="entry name" value="Metallo-depent_PP-like"/>
</dbReference>
<dbReference type="OrthoDB" id="30417at2759"/>
<dbReference type="SMART" id="SM01347">
    <property type="entry name" value="Mre11_DNA_bind"/>
    <property type="match status" value="1"/>
</dbReference>
<dbReference type="GO" id="GO:0042138">
    <property type="term" value="P:meiotic DNA double-strand break formation"/>
    <property type="evidence" value="ECO:0007669"/>
    <property type="project" value="TreeGrafter"/>
</dbReference>
<protein>
    <recommendedName>
        <fullName evidence="17">Double-strand break repair protein</fullName>
    </recommendedName>
</protein>
<dbReference type="GO" id="GO:0030145">
    <property type="term" value="F:manganese ion binding"/>
    <property type="evidence" value="ECO:0007669"/>
    <property type="project" value="UniProtKB-UniRule"/>
</dbReference>
<evidence type="ECO:0000256" key="19">
    <source>
        <dbReference type="RuleBase" id="RU003447"/>
    </source>
</evidence>
<keyword evidence="7" id="KW-0479">Metal-binding</keyword>
<evidence type="ECO:0000256" key="14">
    <source>
        <dbReference type="ARBA" id="ARBA00023242"/>
    </source>
</evidence>
<dbReference type="CDD" id="cd00840">
    <property type="entry name" value="MPP_Mre11_N"/>
    <property type="match status" value="1"/>
</dbReference>
<evidence type="ECO:0000256" key="6">
    <source>
        <dbReference type="ARBA" id="ARBA00022722"/>
    </source>
</evidence>
<evidence type="ECO:0000256" key="20">
    <source>
        <dbReference type="SAM" id="MobiDB-lite"/>
    </source>
</evidence>
<comment type="cofactor">
    <cofactor evidence="1 17">
        <name>Mn(2+)</name>
        <dbReference type="ChEBI" id="CHEBI:29035"/>
    </cofactor>
</comment>
<sequence>MTGYSDDTIRILVSTDNHVGYAEGDGPRSNDSWRTFDEVLRLASEHDVDMVLLAGDLFHENHPSRNAYMRVMESLRKHCQGDKPCAIDIIGDQTENFLGYFNRANYLDQNINVSIPVFSIHGNHDDPSGADHTAALDLLHTAGLLNYYGHVQEVDKIHVKPILMQKGSTKLALYGLSNVRDERLFQTFRQQKVTFFNPANSKRDWYNILSVHQNHTPHTDSSYLPESSLPDNMDLVIWGHEHECKIDPRTNPEMGFRIMQPGSTIATSLIPGEAEPKKVAILNITGKELEVETIRLKSVRPFVYRDIALWDDKHMREVASKADNLAQVKAYCKKIIDEMIHEATQDWIHRNQDLLNESDERIEPPLPIVRLRVEYTAQDGREFKVEQNQRFSQEYRDRVANINDVIQFHKRRTTRARVRADEPEGPGYERDGAEEVKVSDLVRGFLQQRTLRLLPQNLFNDAVTQFVEKSDKKAIDLFIEDNVSLQVQSIVDLGRDESADEAEEEIREAMAQIKAQQEERFRKGEIKARAGEKQRILPRPADWDSDEQGAWEDYPGAQAGGDDEDEDPEDEDVDIEADDASARGTNRSRGRGSRARARAGRAATTSTRKTTAAKKAPAKPATKARGKRNPIEEESDEDEAMIISDGDDDVHMANDDEGGLFVSQASSAPSRPPATKKTSTRTPASRSATTSAATKARQSTLSFGTTPSSSLATRGGVRAPTRPREPVDDEIDDDDDAFEPVVPVARPRRR</sequence>
<keyword evidence="10 17" id="KW-0378">Hydrolase</keyword>
<evidence type="ECO:0000256" key="5">
    <source>
        <dbReference type="ARBA" id="ARBA00022454"/>
    </source>
</evidence>
<name>A0A6H0XWL0_9PEZI</name>
<dbReference type="PANTHER" id="PTHR10139">
    <property type="entry name" value="DOUBLE-STRAND BREAK REPAIR PROTEIN MRE11"/>
    <property type="match status" value="1"/>
</dbReference>
<feature type="compositionally biased region" description="Acidic residues" evidence="20">
    <location>
        <begin position="561"/>
        <end position="579"/>
    </location>
</feature>
<evidence type="ECO:0000256" key="12">
    <source>
        <dbReference type="ARBA" id="ARBA00023204"/>
    </source>
</evidence>
<keyword evidence="14 17" id="KW-0539">Nucleus</keyword>
<evidence type="ECO:0000313" key="22">
    <source>
        <dbReference type="EMBL" id="QIW99044.1"/>
    </source>
</evidence>
<evidence type="ECO:0000256" key="17">
    <source>
        <dbReference type="PIRNR" id="PIRNR000882"/>
    </source>
</evidence>
<evidence type="ECO:0000313" key="23">
    <source>
        <dbReference type="Proteomes" id="UP000503462"/>
    </source>
</evidence>
<feature type="compositionally biased region" description="Basic residues" evidence="20">
    <location>
        <begin position="586"/>
        <end position="599"/>
    </location>
</feature>
<evidence type="ECO:0000256" key="18">
    <source>
        <dbReference type="PIRSR" id="PIRSR000882-1"/>
    </source>
</evidence>
<keyword evidence="5" id="KW-0158">Chromosome</keyword>
<dbReference type="InterPro" id="IPR007281">
    <property type="entry name" value="Mre11_DNA-bd"/>
</dbReference>
<dbReference type="Pfam" id="PF04152">
    <property type="entry name" value="Mre11_DNA_bind"/>
    <property type="match status" value="1"/>
</dbReference>
<evidence type="ECO:0000256" key="15">
    <source>
        <dbReference type="ARBA" id="ARBA00023254"/>
    </source>
</evidence>
<evidence type="ECO:0000256" key="9">
    <source>
        <dbReference type="ARBA" id="ARBA00022763"/>
    </source>
</evidence>
<feature type="region of interest" description="Disordered" evidence="20">
    <location>
        <begin position="524"/>
        <end position="750"/>
    </location>
</feature>
<gene>
    <name evidence="22" type="ORF">AMS68_004562</name>
</gene>
<accession>A0A6H0XWL0</accession>
<feature type="compositionally biased region" description="Acidic residues" evidence="20">
    <location>
        <begin position="632"/>
        <end position="648"/>
    </location>
</feature>
<dbReference type="Pfam" id="PF00149">
    <property type="entry name" value="Metallophos"/>
    <property type="match status" value="1"/>
</dbReference>
<feature type="compositionally biased region" description="Low complexity" evidence="20">
    <location>
        <begin position="665"/>
        <end position="697"/>
    </location>
</feature>
<dbReference type="InterPro" id="IPR004843">
    <property type="entry name" value="Calcineurin-like_PHP"/>
</dbReference>
<reference evidence="22 23" key="1">
    <citation type="journal article" date="2016" name="Sci. Rep.">
        <title>Peltaster fructicola genome reveals evolution from an invasive phytopathogen to an ectophytic parasite.</title>
        <authorList>
            <person name="Xu C."/>
            <person name="Chen H."/>
            <person name="Gleason M.L."/>
            <person name="Xu J.R."/>
            <person name="Liu H."/>
            <person name="Zhang R."/>
            <person name="Sun G."/>
        </authorList>
    </citation>
    <scope>NUCLEOTIDE SEQUENCE [LARGE SCALE GENOMIC DNA]</scope>
    <source>
        <strain evidence="22 23">LNHT1506</strain>
    </source>
</reference>
<dbReference type="GO" id="GO:0008296">
    <property type="term" value="F:3'-5'-DNA exonuclease activity"/>
    <property type="evidence" value="ECO:0007669"/>
    <property type="project" value="InterPro"/>
</dbReference>
<keyword evidence="23" id="KW-1185">Reference proteome</keyword>
<dbReference type="GO" id="GO:0031573">
    <property type="term" value="P:mitotic intra-S DNA damage checkpoint signaling"/>
    <property type="evidence" value="ECO:0007669"/>
    <property type="project" value="TreeGrafter"/>
</dbReference>
<dbReference type="Gene3D" id="3.60.21.10">
    <property type="match status" value="1"/>
</dbReference>
<dbReference type="GO" id="GO:0000724">
    <property type="term" value="P:double-strand break repair via homologous recombination"/>
    <property type="evidence" value="ECO:0007669"/>
    <property type="project" value="TreeGrafter"/>
</dbReference>
<comment type="subcellular location">
    <subcellularLocation>
        <location evidence="3">Chromosome</location>
    </subcellularLocation>
    <subcellularLocation>
        <location evidence="2 17">Nucleus</location>
    </subcellularLocation>
</comment>
<dbReference type="GO" id="GO:0000014">
    <property type="term" value="F:single-stranded DNA endodeoxyribonuclease activity"/>
    <property type="evidence" value="ECO:0007669"/>
    <property type="project" value="TreeGrafter"/>
</dbReference>
<dbReference type="GO" id="GO:0000723">
    <property type="term" value="P:telomere maintenance"/>
    <property type="evidence" value="ECO:0007669"/>
    <property type="project" value="TreeGrafter"/>
</dbReference>
<keyword evidence="8 17" id="KW-0255">Endonuclease</keyword>
<evidence type="ECO:0000256" key="11">
    <source>
        <dbReference type="ARBA" id="ARBA00022839"/>
    </source>
</evidence>
<evidence type="ECO:0000256" key="8">
    <source>
        <dbReference type="ARBA" id="ARBA00022759"/>
    </source>
</evidence>
<dbReference type="PIRSF" id="PIRSF000882">
    <property type="entry name" value="DSB_repair_MRE11"/>
    <property type="match status" value="1"/>
</dbReference>
<evidence type="ECO:0000259" key="21">
    <source>
        <dbReference type="SMART" id="SM01347"/>
    </source>
</evidence>